<accession>A0AAD0VAI0</accession>
<gene>
    <name evidence="2" type="ORF">PLA107_034635</name>
</gene>
<dbReference type="AlphaFoldDB" id="A0AAD0VAI0"/>
<evidence type="ECO:0000313" key="2">
    <source>
        <dbReference type="EMBL" id="AXH60321.1"/>
    </source>
</evidence>
<protein>
    <submittedName>
        <fullName evidence="2">Uncharacterized protein</fullName>
    </submittedName>
</protein>
<organism evidence="2 3">
    <name type="scientific">Pseudomonas amygdali pv. lachrymans str. M301315</name>
    <dbReference type="NCBI Taxonomy" id="629260"/>
    <lineage>
        <taxon>Bacteria</taxon>
        <taxon>Pseudomonadati</taxon>
        <taxon>Pseudomonadota</taxon>
        <taxon>Gammaproteobacteria</taxon>
        <taxon>Pseudomonadales</taxon>
        <taxon>Pseudomonadaceae</taxon>
        <taxon>Pseudomonas</taxon>
        <taxon>Pseudomonas amygdali</taxon>
    </lineage>
</organism>
<dbReference type="EMBL" id="CP031226">
    <property type="protein sequence ID" value="AXH60321.1"/>
    <property type="molecule type" value="Genomic_DNA"/>
</dbReference>
<dbReference type="GeneID" id="39474423"/>
<evidence type="ECO:0000313" key="3">
    <source>
        <dbReference type="Proteomes" id="UP000006426"/>
    </source>
</evidence>
<feature type="region of interest" description="Disordered" evidence="1">
    <location>
        <begin position="171"/>
        <end position="200"/>
    </location>
</feature>
<reference evidence="2 3" key="1">
    <citation type="journal article" date="2011" name="PLoS Pathog.">
        <title>Dynamic evolution of pathogenicity revealed by sequencing and comparative genomics of 19 Pseudomonas syringae isolates.</title>
        <authorList>
            <person name="Baltrus D.A."/>
            <person name="Nishimura M.T."/>
            <person name="Romanchuk A."/>
            <person name="Chang J.H."/>
            <person name="Mukhtar M.S."/>
            <person name="Cherkis K."/>
            <person name="Roach J."/>
            <person name="Grant S.R."/>
            <person name="Jones C.D."/>
            <person name="Dangl J.L."/>
        </authorList>
    </citation>
    <scope>NUCLEOTIDE SEQUENCE [LARGE SCALE GENOMIC DNA]</scope>
    <source>
        <strain evidence="2 3">M301315</strain>
    </source>
</reference>
<proteinExistence type="predicted"/>
<evidence type="ECO:0000256" key="1">
    <source>
        <dbReference type="SAM" id="MobiDB-lite"/>
    </source>
</evidence>
<dbReference type="RefSeq" id="WP_005742539.1">
    <property type="nucleotide sequence ID" value="NZ_CP031226.1"/>
</dbReference>
<feature type="region of interest" description="Disordered" evidence="1">
    <location>
        <begin position="30"/>
        <end position="56"/>
    </location>
</feature>
<feature type="compositionally biased region" description="Basic and acidic residues" evidence="1">
    <location>
        <begin position="171"/>
        <end position="187"/>
    </location>
</feature>
<keyword evidence="2" id="KW-0614">Plasmid</keyword>
<name>A0AAD0VAI0_PSEAV</name>
<sequence>MSNLEPSLQSNAALVLTDVASAVNDRLVNAEPLSPNPGSEAITAGADRNLGLESSERKVDDLLKSHARGMTPEERDKKIESLMGTLARTSPMPNQAPKVAEEAAETMRRMVKAVMDAIKSIFKLGAKDPENDGAGEGSQPIWMIGRSQHASGFGMLHDQLKELMEQKDNEFADAAKDATKAHGKDLDSENLNTPDMGVRK</sequence>
<geneLocation type="plasmid" evidence="3">
    <name>pmppla107</name>
</geneLocation>
<dbReference type="Proteomes" id="UP000006426">
    <property type="component" value="Plasmid pmppla107"/>
</dbReference>